<proteinExistence type="predicted"/>
<protein>
    <submittedName>
        <fullName evidence="2">Uncharacterized protein</fullName>
    </submittedName>
</protein>
<feature type="compositionally biased region" description="Polar residues" evidence="1">
    <location>
        <begin position="304"/>
        <end position="320"/>
    </location>
</feature>
<evidence type="ECO:0000256" key="1">
    <source>
        <dbReference type="SAM" id="MobiDB-lite"/>
    </source>
</evidence>
<name>A0A9P4QC64_9PEZI</name>
<organism evidence="2 3">
    <name type="scientific">Polychaeton citri CBS 116435</name>
    <dbReference type="NCBI Taxonomy" id="1314669"/>
    <lineage>
        <taxon>Eukaryota</taxon>
        <taxon>Fungi</taxon>
        <taxon>Dikarya</taxon>
        <taxon>Ascomycota</taxon>
        <taxon>Pezizomycotina</taxon>
        <taxon>Dothideomycetes</taxon>
        <taxon>Dothideomycetidae</taxon>
        <taxon>Capnodiales</taxon>
        <taxon>Capnodiaceae</taxon>
        <taxon>Polychaeton</taxon>
    </lineage>
</organism>
<dbReference type="Proteomes" id="UP000799441">
    <property type="component" value="Unassembled WGS sequence"/>
</dbReference>
<feature type="region of interest" description="Disordered" evidence="1">
    <location>
        <begin position="294"/>
        <end position="359"/>
    </location>
</feature>
<accession>A0A9P4QC64</accession>
<keyword evidence="3" id="KW-1185">Reference proteome</keyword>
<sequence length="446" mass="50740">MYRLPRALRFRQQLSSPYRQATLRRFQTSRQHRRPQLLYKSNGEPVRFQSVRFKKPGFFSSKRMMTFGIYGSITYGGIQFLSRYLDIEIEVLDEGEEEEAGKGQVDGQGAMDKAGAEVDLYADEDSTFIPMTWAQKRPRTYYKGSDPEWQEFVKVAKDKPRHRKILDELVQIVYTGTLQHPLISRQLGKDTKIGKFWLDISFPDGPPQEYERSGLEIGDDFIAWSQQKVSAENQWRLTRTLWPKAAAEGLWATTKVLVGMQWRRAKQALGLDSRDPLSPEERYRTAIEVLAKHQQAREQKEMGKQQTEPSGTDSNAVSRTQDTDRRTNATEGRKLPWAFTVPLPNTPNPISSASKPGAENEGGLNVDIPIAMHVFNAALSKHWKQAKAEPPRGTFVVQGLVEVRGNRGRMLFDVQSCYDPKAGKYVVVNAGVRNYKSWNQSPKGGP</sequence>
<feature type="compositionally biased region" description="Basic and acidic residues" evidence="1">
    <location>
        <begin position="321"/>
        <end position="334"/>
    </location>
</feature>
<evidence type="ECO:0000313" key="3">
    <source>
        <dbReference type="Proteomes" id="UP000799441"/>
    </source>
</evidence>
<evidence type="ECO:0000313" key="2">
    <source>
        <dbReference type="EMBL" id="KAF2723235.1"/>
    </source>
</evidence>
<dbReference type="EMBL" id="MU003777">
    <property type="protein sequence ID" value="KAF2723235.1"/>
    <property type="molecule type" value="Genomic_DNA"/>
</dbReference>
<reference evidence="2" key="1">
    <citation type="journal article" date="2020" name="Stud. Mycol.">
        <title>101 Dothideomycetes genomes: a test case for predicting lifestyles and emergence of pathogens.</title>
        <authorList>
            <person name="Haridas S."/>
            <person name="Albert R."/>
            <person name="Binder M."/>
            <person name="Bloem J."/>
            <person name="Labutti K."/>
            <person name="Salamov A."/>
            <person name="Andreopoulos B."/>
            <person name="Baker S."/>
            <person name="Barry K."/>
            <person name="Bills G."/>
            <person name="Bluhm B."/>
            <person name="Cannon C."/>
            <person name="Castanera R."/>
            <person name="Culley D."/>
            <person name="Daum C."/>
            <person name="Ezra D."/>
            <person name="Gonzalez J."/>
            <person name="Henrissat B."/>
            <person name="Kuo A."/>
            <person name="Liang C."/>
            <person name="Lipzen A."/>
            <person name="Lutzoni F."/>
            <person name="Magnuson J."/>
            <person name="Mondo S."/>
            <person name="Nolan M."/>
            <person name="Ohm R."/>
            <person name="Pangilinan J."/>
            <person name="Park H.-J."/>
            <person name="Ramirez L."/>
            <person name="Alfaro M."/>
            <person name="Sun H."/>
            <person name="Tritt A."/>
            <person name="Yoshinaga Y."/>
            <person name="Zwiers L.-H."/>
            <person name="Turgeon B."/>
            <person name="Goodwin S."/>
            <person name="Spatafora J."/>
            <person name="Crous P."/>
            <person name="Grigoriev I."/>
        </authorList>
    </citation>
    <scope>NUCLEOTIDE SEQUENCE</scope>
    <source>
        <strain evidence="2">CBS 116435</strain>
    </source>
</reference>
<gene>
    <name evidence="2" type="ORF">K431DRAFT_283042</name>
</gene>
<dbReference type="OrthoDB" id="5316527at2759"/>
<dbReference type="AlphaFoldDB" id="A0A9P4QC64"/>
<comment type="caution">
    <text evidence="2">The sequence shown here is derived from an EMBL/GenBank/DDBJ whole genome shotgun (WGS) entry which is preliminary data.</text>
</comment>